<reference evidence="3" key="1">
    <citation type="journal article" date="2020" name="mSystems">
        <title>Genome- and Community-Level Interaction Insights into Carbon Utilization and Element Cycling Functions of Hydrothermarchaeota in Hydrothermal Sediment.</title>
        <authorList>
            <person name="Zhou Z."/>
            <person name="Liu Y."/>
            <person name="Xu W."/>
            <person name="Pan J."/>
            <person name="Luo Z.H."/>
            <person name="Li M."/>
        </authorList>
    </citation>
    <scope>NUCLEOTIDE SEQUENCE [LARGE SCALE GENOMIC DNA]</scope>
    <source>
        <strain evidence="3">HyVt-76</strain>
    </source>
</reference>
<dbReference type="EMBL" id="DRTD01000538">
    <property type="protein sequence ID" value="HHE55567.1"/>
    <property type="molecule type" value="Genomic_DNA"/>
</dbReference>
<evidence type="ECO:0000259" key="2">
    <source>
        <dbReference type="Pfam" id="PF04773"/>
    </source>
</evidence>
<name>A0A7V5H4K0_CALAY</name>
<accession>A0A7V5H4K0</accession>
<dbReference type="AlphaFoldDB" id="A0A7V5H4K0"/>
<feature type="region of interest" description="Disordered" evidence="1">
    <location>
        <begin position="195"/>
        <end position="222"/>
    </location>
</feature>
<organism evidence="3">
    <name type="scientific">Caldithrix abyssi</name>
    <dbReference type="NCBI Taxonomy" id="187145"/>
    <lineage>
        <taxon>Bacteria</taxon>
        <taxon>Pseudomonadati</taxon>
        <taxon>Calditrichota</taxon>
        <taxon>Calditrichia</taxon>
        <taxon>Calditrichales</taxon>
        <taxon>Calditrichaceae</taxon>
        <taxon>Caldithrix</taxon>
    </lineage>
</organism>
<dbReference type="PANTHER" id="PTHR38731:SF1">
    <property type="entry name" value="FECR PROTEIN DOMAIN-CONTAINING PROTEIN"/>
    <property type="match status" value="1"/>
</dbReference>
<protein>
    <recommendedName>
        <fullName evidence="2">FecR protein domain-containing protein</fullName>
    </recommendedName>
</protein>
<evidence type="ECO:0000313" key="3">
    <source>
        <dbReference type="EMBL" id="HHE55567.1"/>
    </source>
</evidence>
<dbReference type="Proteomes" id="UP000886111">
    <property type="component" value="Unassembled WGS sequence"/>
</dbReference>
<dbReference type="Gene3D" id="2.60.120.1440">
    <property type="match status" value="1"/>
</dbReference>
<evidence type="ECO:0000256" key="1">
    <source>
        <dbReference type="SAM" id="MobiDB-lite"/>
    </source>
</evidence>
<feature type="domain" description="FecR protein" evidence="2">
    <location>
        <begin position="73"/>
        <end position="157"/>
    </location>
</feature>
<dbReference type="PANTHER" id="PTHR38731">
    <property type="entry name" value="LIPL45-RELATED LIPOPROTEIN-RELATED"/>
    <property type="match status" value="1"/>
</dbReference>
<comment type="caution">
    <text evidence="3">The sequence shown here is derived from an EMBL/GenBank/DDBJ whole genome shotgun (WGS) entry which is preliminary data.</text>
</comment>
<proteinExistence type="predicted"/>
<gene>
    <name evidence="3" type="ORF">ENL21_07275</name>
</gene>
<dbReference type="Pfam" id="PF04773">
    <property type="entry name" value="FecR"/>
    <property type="match status" value="1"/>
</dbReference>
<sequence>MPQNNNSGVIMKKIIYLILTVFILLPIFAAPLQAAKEPIAIVIKARGKVYLVPAGQKKGKLVKRGSRIYNNQRILTKAKSYAIIKFIDNGGIVRVLANSFCKFEGKKKKKSLSKNIFLELGSIFNQVFKNRGEYRVSTPTSVASVKGTKFWVQQKYKGATFYFGEEGLVEISNSRGVALLRAGMTGIVESPNSKPIVRKTRKNEKPALDEEEENPDEFRLEFEDAQGNTKELKFKLRKKTK</sequence>
<dbReference type="InterPro" id="IPR006860">
    <property type="entry name" value="FecR"/>
</dbReference>